<feature type="region of interest" description="Disordered" evidence="2">
    <location>
        <begin position="1163"/>
        <end position="1191"/>
    </location>
</feature>
<dbReference type="GO" id="GO:0003729">
    <property type="term" value="F:mRNA binding"/>
    <property type="evidence" value="ECO:0007669"/>
    <property type="project" value="InterPro"/>
</dbReference>
<dbReference type="Pfam" id="PF20845">
    <property type="entry name" value="Pcf11_helical"/>
    <property type="match status" value="1"/>
</dbReference>
<feature type="compositionally biased region" description="Polar residues" evidence="2">
    <location>
        <begin position="1241"/>
        <end position="1250"/>
    </location>
</feature>
<dbReference type="InterPro" id="IPR006569">
    <property type="entry name" value="CID_dom"/>
</dbReference>
<feature type="compositionally biased region" description="Basic and acidic residues" evidence="2">
    <location>
        <begin position="529"/>
        <end position="545"/>
    </location>
</feature>
<evidence type="ECO:0000313" key="6">
    <source>
        <dbReference type="Proteomes" id="UP000789390"/>
    </source>
</evidence>
<feature type="compositionally biased region" description="Gly residues" evidence="2">
    <location>
        <begin position="609"/>
        <end position="620"/>
    </location>
</feature>
<dbReference type="InterPro" id="IPR048830">
    <property type="entry name" value="PCF11_helical"/>
</dbReference>
<dbReference type="GO" id="GO:0043130">
    <property type="term" value="F:ubiquitin binding"/>
    <property type="evidence" value="ECO:0007669"/>
    <property type="project" value="InterPro"/>
</dbReference>
<dbReference type="GO" id="GO:0035091">
    <property type="term" value="F:phosphatidylinositol binding"/>
    <property type="evidence" value="ECO:0007669"/>
    <property type="project" value="InterPro"/>
</dbReference>
<dbReference type="PROSITE" id="PS51391">
    <property type="entry name" value="CID"/>
    <property type="match status" value="1"/>
</dbReference>
<proteinExistence type="predicted"/>
<dbReference type="PROSITE" id="PS50179">
    <property type="entry name" value="VHS"/>
    <property type="match status" value="1"/>
</dbReference>
<gene>
    <name evidence="5" type="ORF">DGAL_LOCUS10377</name>
</gene>
<dbReference type="Pfam" id="PF11526">
    <property type="entry name" value="Pfc11_Clp1_ID"/>
    <property type="match status" value="1"/>
</dbReference>
<feature type="region of interest" description="Disordered" evidence="2">
    <location>
        <begin position="314"/>
        <end position="492"/>
    </location>
</feature>
<dbReference type="InterPro" id="IPR047415">
    <property type="entry name" value="Pcf11_CID"/>
</dbReference>
<dbReference type="Proteomes" id="UP000789390">
    <property type="component" value="Unassembled WGS sequence"/>
</dbReference>
<feature type="region of interest" description="Disordered" evidence="2">
    <location>
        <begin position="509"/>
        <end position="545"/>
    </location>
</feature>
<dbReference type="InterPro" id="IPR008942">
    <property type="entry name" value="ENTH_VHS"/>
</dbReference>
<dbReference type="InterPro" id="IPR045154">
    <property type="entry name" value="PCF11-like"/>
</dbReference>
<sequence length="1640" mass="181153">MAEEAQNTPQQDVIAEEYMSSLADLTVNSKPLINMLTMLAEENVESAPTIVKVIEKHLSQVKPEMKLPVLYLVDSIVKNYGRAYTQLFTQNIVSSFCSVFEKVEESTRASMFKLRQTWSDVFPPKKLYALDVRVKSIDPAWPVTAPLPTSIHLNPAFLPKEERVGYKPNSTRKSGSSNVSKPAKPAAKVIQPVPTPPVPASDLCETEMRESLLKKQKELLELQQKKLEIELLQTKARLQQQQLIQTVHQTPPDVVTGLPIPAETSGLFTTCPLAETTLTVAPASDAYSFPEPMELAMTPPDLNIEELITPQPPAIINSMGLNNRSSRSPEKKAEAKKEKKDRDKDRDKEPGRKKSRKDSGPDDGRLKVKDSARARKGKEQQHPESVVILEAEPIKGTSGEDEVVVVGGRVAPQLRNHPSLRDAAKAMPRIPKISQRHPSSTATGPSAPQSRDPRLTMLKPSQGAGNTNILTKDEHKGLYNVGGGGGKIGNALPSEDDIQLVAAFRNVRNNVGRPRQSHNKRPPSPGIQAERRKMDVMKKESVVEPKKRRTNRFDDLFGNEDIDLRKVPAAPVVPAAPGVVIPPPLVSRESPPRGVWPKRGHAVQRGRAGWSGRGGRVGRGGPREDEDREQDGSGSPRNMDFILEQAKENHRNGVINDGEYSTIIRQVFQMSETKMIREVQRRESFPGPHGPHPHPNIEHDFRFQGREMPPGGPAPYGLEPFGPEPFGPEQDRGWNDPRRGVSGYPSGPYPPGPPGPGRMQRFDMIQPPRGGNLGPPGMGGPPVSPAFEVRPDEDRKNIPIDNVPREIRFYGDKAIILMASDDPRLLGFQTCVRRIIFDNILPVDCTVGNDYMDFHFDGQLHKIKIGAPTRELYECMFGGPPITVNLGGRPVQAMLEGPPPTVKIGTERRLDLLAGRVTMIIDAHSVIPVYLDLKLQHFEMDGKRFTLQFKDALQTAVIDGNPYSVDFGGLPMGIYLDGRKHFVRFSSLPRGVEPGRVLQPLTQTEENQRAQRVLDEEKSASQTPPLGTVNIGELLSKLVATGLLPGSAPEAVKPVPVKEEIKKEEPMRVVNLSDSESMKVRPNVAVSMLYSGMQCGSCGLRFPADQTVRYSTHLDWHFRQNRREKGASKRPQSRKWYCSVSDWIQFEETEGSEEKRLNWFEAQAKEKSEKDGERNGEESTPEESTSVAVGTAPEENKCFVCHEELDEFFHEESEEWHLKDAVRVEGITFHRLCYRDHLSNMETGAYSPSDTMDEYKSANEEDKSANEEDKSASDEDKKVSCDEEEAITETSDIKEDEIQSELVDMHEPVPLESVEIPFVKTEKLEIEPMEELLTLDEPLLPVVKTEPTDTEVPFHEEVTTAPVVQTELAVEMSLSTSVKMESIDVAESDYLCDTTFQEVGSATYEHSDEKDFINVCAEEINKICTKEEVNDDAKVLDSLDLISDNTNLLVGLVEANDDSNLLEVEGLDEASSSLQVPMETTEITGTLDEFSSPVPSASQTDEGVDSLDELINGEAATILDPIIAIVQTPSVNSSLDGNVEMTNKQPAPAPAAGIKIKINLFNKASSVVTSSAQQVAPLISHPDGGLTPCPSNVPENSNKLLIPTSDENALTNKPRLAGRKLTVLPLMTKGVETSGLCSIM</sequence>
<dbReference type="GO" id="GO:0005737">
    <property type="term" value="C:cytoplasm"/>
    <property type="evidence" value="ECO:0007669"/>
    <property type="project" value="TreeGrafter"/>
</dbReference>
<evidence type="ECO:0000259" key="3">
    <source>
        <dbReference type="PROSITE" id="PS50179"/>
    </source>
</evidence>
<feature type="region of interest" description="Disordered" evidence="2">
    <location>
        <begin position="1241"/>
        <end position="1289"/>
    </location>
</feature>
<evidence type="ECO:0008006" key="7">
    <source>
        <dbReference type="Google" id="ProtNLM"/>
    </source>
</evidence>
<dbReference type="PANTHER" id="PTHR15921">
    <property type="entry name" value="PRE-MRNA CLEAVAGE COMPLEX II"/>
    <property type="match status" value="1"/>
</dbReference>
<dbReference type="CDD" id="cd16982">
    <property type="entry name" value="CID_Pcf11"/>
    <property type="match status" value="1"/>
</dbReference>
<dbReference type="SMART" id="SM00582">
    <property type="entry name" value="RPR"/>
    <property type="match status" value="1"/>
</dbReference>
<dbReference type="Gene3D" id="1.25.40.90">
    <property type="match status" value="1"/>
</dbReference>
<dbReference type="OrthoDB" id="343582at2759"/>
<evidence type="ECO:0000256" key="1">
    <source>
        <dbReference type="SAM" id="Coils"/>
    </source>
</evidence>
<organism evidence="5 6">
    <name type="scientific">Daphnia galeata</name>
    <dbReference type="NCBI Taxonomy" id="27404"/>
    <lineage>
        <taxon>Eukaryota</taxon>
        <taxon>Metazoa</taxon>
        <taxon>Ecdysozoa</taxon>
        <taxon>Arthropoda</taxon>
        <taxon>Crustacea</taxon>
        <taxon>Branchiopoda</taxon>
        <taxon>Diplostraca</taxon>
        <taxon>Cladocera</taxon>
        <taxon>Anomopoda</taxon>
        <taxon>Daphniidae</taxon>
        <taxon>Daphnia</taxon>
    </lineage>
</organism>
<dbReference type="GO" id="GO:0005849">
    <property type="term" value="C:mRNA cleavage factor complex"/>
    <property type="evidence" value="ECO:0007669"/>
    <property type="project" value="InterPro"/>
</dbReference>
<feature type="compositionally biased region" description="Basic and acidic residues" evidence="2">
    <location>
        <begin position="1163"/>
        <end position="1177"/>
    </location>
</feature>
<protein>
    <recommendedName>
        <fullName evidence="7">Pre-mRNA cleavage complex 2 protein Pcf11</fullName>
    </recommendedName>
</protein>
<reference evidence="5" key="1">
    <citation type="submission" date="2021-11" db="EMBL/GenBank/DDBJ databases">
        <authorList>
            <person name="Schell T."/>
        </authorList>
    </citation>
    <scope>NUCLEOTIDE SEQUENCE</scope>
    <source>
        <strain evidence="5">M5</strain>
    </source>
</reference>
<evidence type="ECO:0000313" key="5">
    <source>
        <dbReference type="EMBL" id="CAH0107092.1"/>
    </source>
</evidence>
<feature type="compositionally biased region" description="Polar residues" evidence="2">
    <location>
        <begin position="436"/>
        <end position="449"/>
    </location>
</feature>
<dbReference type="InterPro" id="IPR021605">
    <property type="entry name" value="Pcf11_Clp1-ID"/>
</dbReference>
<feature type="compositionally biased region" description="Basic and acidic residues" evidence="2">
    <location>
        <begin position="1253"/>
        <end position="1281"/>
    </location>
</feature>
<keyword evidence="1" id="KW-0175">Coiled coil</keyword>
<name>A0A8J2RQJ4_9CRUS</name>
<feature type="region of interest" description="Disordered" evidence="2">
    <location>
        <begin position="167"/>
        <end position="198"/>
    </location>
</feature>
<comment type="caution">
    <text evidence="5">The sequence shown here is derived from an EMBL/GenBank/DDBJ whole genome shotgun (WGS) entry which is preliminary data.</text>
</comment>
<accession>A0A8J2RQJ4</accession>
<feature type="domain" description="CID" evidence="4">
    <location>
        <begin position="10"/>
        <end position="138"/>
    </location>
</feature>
<feature type="compositionally biased region" description="Polar residues" evidence="2">
    <location>
        <begin position="168"/>
        <end position="180"/>
    </location>
</feature>
<dbReference type="GO" id="GO:0000993">
    <property type="term" value="F:RNA polymerase II complex binding"/>
    <property type="evidence" value="ECO:0007669"/>
    <property type="project" value="InterPro"/>
</dbReference>
<keyword evidence="6" id="KW-1185">Reference proteome</keyword>
<feature type="coiled-coil region" evidence="1">
    <location>
        <begin position="210"/>
        <end position="242"/>
    </location>
</feature>
<feature type="region of interest" description="Disordered" evidence="2">
    <location>
        <begin position="590"/>
        <end position="638"/>
    </location>
</feature>
<dbReference type="GO" id="GO:0031124">
    <property type="term" value="P:mRNA 3'-end processing"/>
    <property type="evidence" value="ECO:0007669"/>
    <property type="project" value="InterPro"/>
</dbReference>
<feature type="domain" description="VHS" evidence="3">
    <location>
        <begin position="33"/>
        <end position="122"/>
    </location>
</feature>
<dbReference type="InterPro" id="IPR002014">
    <property type="entry name" value="VHS_dom"/>
</dbReference>
<dbReference type="EMBL" id="CAKKLH010000257">
    <property type="protein sequence ID" value="CAH0107092.1"/>
    <property type="molecule type" value="Genomic_DNA"/>
</dbReference>
<evidence type="ECO:0000256" key="2">
    <source>
        <dbReference type="SAM" id="MobiDB-lite"/>
    </source>
</evidence>
<evidence type="ECO:0000259" key="4">
    <source>
        <dbReference type="PROSITE" id="PS51391"/>
    </source>
</evidence>
<dbReference type="Pfam" id="PF04818">
    <property type="entry name" value="CID"/>
    <property type="match status" value="1"/>
</dbReference>
<dbReference type="GO" id="GO:0006369">
    <property type="term" value="P:termination of RNA polymerase II transcription"/>
    <property type="evidence" value="ECO:0007669"/>
    <property type="project" value="InterPro"/>
</dbReference>
<dbReference type="PANTHER" id="PTHR15921:SF3">
    <property type="entry name" value="PRE-MRNA CLEAVAGE COMPLEX 2 PROTEIN PCF11"/>
    <property type="match status" value="1"/>
</dbReference>
<dbReference type="FunFam" id="1.25.40.90:FF:000084">
    <property type="entry name" value="zinc finger protein 55 isoform X1"/>
    <property type="match status" value="1"/>
</dbReference>
<dbReference type="SUPFAM" id="SSF48464">
    <property type="entry name" value="ENTH/VHS domain"/>
    <property type="match status" value="1"/>
</dbReference>
<feature type="compositionally biased region" description="Basic and acidic residues" evidence="2">
    <location>
        <begin position="327"/>
        <end position="382"/>
    </location>
</feature>